<feature type="domain" description="Tyrosine specific protein phosphatases" evidence="1">
    <location>
        <begin position="131"/>
        <end position="217"/>
    </location>
</feature>
<evidence type="ECO:0000313" key="3">
    <source>
        <dbReference type="Proteomes" id="UP000607559"/>
    </source>
</evidence>
<dbReference type="InterPro" id="IPR016130">
    <property type="entry name" value="Tyr_Pase_AS"/>
</dbReference>
<dbReference type="Gene3D" id="3.90.190.10">
    <property type="entry name" value="Protein tyrosine phosphatase superfamily"/>
    <property type="match status" value="1"/>
</dbReference>
<sequence length="270" mass="29566">MYKYLFIFGLLLPAGLIAQVADSSLRRVPMQGAINFRDLGGYATTDGHHVRWGSIYRSADISKLTSADLDTLKARNIVYDVDLRGVAESAQAPDKLNPGTDYILCPAGSDSVNTMFRRLAGMTSGGDSLMKSFYSNTTYLSARYKPFFGKLLVLPQGDALVFHCTAGKDRTGIAAALLLYALGVPYATIRQDYEATNYYRAADNARSQQAITSMHISESVARALMSADGAYLDATFAAIRAQYGSVDRYLTEQLGLDKEKLTILKAKYLE</sequence>
<proteinExistence type="predicted"/>
<dbReference type="EMBL" id="BMJC01000003">
    <property type="protein sequence ID" value="GGB07238.1"/>
    <property type="molecule type" value="Genomic_DNA"/>
</dbReference>
<reference evidence="2" key="2">
    <citation type="submission" date="2020-09" db="EMBL/GenBank/DDBJ databases">
        <authorList>
            <person name="Sun Q."/>
            <person name="Zhou Y."/>
        </authorList>
    </citation>
    <scope>NUCLEOTIDE SEQUENCE</scope>
    <source>
        <strain evidence="2">CGMCC 1.15448</strain>
    </source>
</reference>
<dbReference type="Proteomes" id="UP000607559">
    <property type="component" value="Unassembled WGS sequence"/>
</dbReference>
<organism evidence="2 3">
    <name type="scientific">Puia dinghuensis</name>
    <dbReference type="NCBI Taxonomy" id="1792502"/>
    <lineage>
        <taxon>Bacteria</taxon>
        <taxon>Pseudomonadati</taxon>
        <taxon>Bacteroidota</taxon>
        <taxon>Chitinophagia</taxon>
        <taxon>Chitinophagales</taxon>
        <taxon>Chitinophagaceae</taxon>
        <taxon>Puia</taxon>
    </lineage>
</organism>
<comment type="caution">
    <text evidence="2">The sequence shown here is derived from an EMBL/GenBank/DDBJ whole genome shotgun (WGS) entry which is preliminary data.</text>
</comment>
<protein>
    <submittedName>
        <fullName evidence="2">Protein-tyrosine-phosphatase</fullName>
    </submittedName>
</protein>
<dbReference type="RefSeq" id="WP_188933650.1">
    <property type="nucleotide sequence ID" value="NZ_BMJC01000003.1"/>
</dbReference>
<dbReference type="InterPro" id="IPR026893">
    <property type="entry name" value="Tyr/Ser_Pase_IphP-type"/>
</dbReference>
<dbReference type="AlphaFoldDB" id="A0A8J2UEP1"/>
<accession>A0A8J2UEP1</accession>
<reference evidence="2" key="1">
    <citation type="journal article" date="2014" name="Int. J. Syst. Evol. Microbiol.">
        <title>Complete genome sequence of Corynebacterium casei LMG S-19264T (=DSM 44701T), isolated from a smear-ripened cheese.</title>
        <authorList>
            <consortium name="US DOE Joint Genome Institute (JGI-PGF)"/>
            <person name="Walter F."/>
            <person name="Albersmeier A."/>
            <person name="Kalinowski J."/>
            <person name="Ruckert C."/>
        </authorList>
    </citation>
    <scope>NUCLEOTIDE SEQUENCE</scope>
    <source>
        <strain evidence="2">CGMCC 1.15448</strain>
    </source>
</reference>
<evidence type="ECO:0000259" key="1">
    <source>
        <dbReference type="PROSITE" id="PS50056"/>
    </source>
</evidence>
<dbReference type="GO" id="GO:0004721">
    <property type="term" value="F:phosphoprotein phosphatase activity"/>
    <property type="evidence" value="ECO:0007669"/>
    <property type="project" value="InterPro"/>
</dbReference>
<name>A0A8J2UEP1_9BACT</name>
<dbReference type="SUPFAM" id="SSF52799">
    <property type="entry name" value="(Phosphotyrosine protein) phosphatases II"/>
    <property type="match status" value="1"/>
</dbReference>
<dbReference type="PROSITE" id="PS50056">
    <property type="entry name" value="TYR_PHOSPHATASE_2"/>
    <property type="match status" value="1"/>
</dbReference>
<gene>
    <name evidence="2" type="ORF">GCM10011511_33400</name>
</gene>
<keyword evidence="3" id="KW-1185">Reference proteome</keyword>
<dbReference type="InterPro" id="IPR029021">
    <property type="entry name" value="Prot-tyrosine_phosphatase-like"/>
</dbReference>
<dbReference type="InterPro" id="IPR000387">
    <property type="entry name" value="Tyr_Pase_dom"/>
</dbReference>
<dbReference type="PROSITE" id="PS00383">
    <property type="entry name" value="TYR_PHOSPHATASE_1"/>
    <property type="match status" value="1"/>
</dbReference>
<dbReference type="Pfam" id="PF13350">
    <property type="entry name" value="Y_phosphatase3"/>
    <property type="match status" value="1"/>
</dbReference>
<evidence type="ECO:0000313" key="2">
    <source>
        <dbReference type="EMBL" id="GGB07238.1"/>
    </source>
</evidence>